<accession>A0A517LZH6</accession>
<organism evidence="18 19">
    <name type="scientific">Rosistilla ulvae</name>
    <dbReference type="NCBI Taxonomy" id="1930277"/>
    <lineage>
        <taxon>Bacteria</taxon>
        <taxon>Pseudomonadati</taxon>
        <taxon>Planctomycetota</taxon>
        <taxon>Planctomycetia</taxon>
        <taxon>Pirellulales</taxon>
        <taxon>Pirellulaceae</taxon>
        <taxon>Rosistilla</taxon>
    </lineage>
</organism>
<sequence length="645" mass="72138">MRVRYKHPSCEAFGIWFAGVLIYLEFRMRSMMETRENNGGYFGCIRVLAMAAVCFLFFFGASIEAADTDTDAAHSVVVFYSFRHVMPVNVDWDRGIRRGLALSGLENIKIEVEYLDLDRYSDHDFRERLVDLLEHKYANRRIDVVIPVYTQAIEFVLAQRAQLFPNVPLVCCTAKPDLAEQIRGVPEATGTEFDVDYWKTVQDARWLFPKARTLYLIGGVGETDRHYRRMAHRALDGPLASRGMEIVDVEGLPIAELKQLMLQAEPGSVALMLTCDEDRDGNHPFTVDVSKQLCADSPIPVFGTYDTLIGTGVVGGHVWSIERHGELAGQLASRIIAGEDVAEIPIIGRHETQSVFDARQLIRWKIDTDALPPGSKIRFAEASIWDLYRSQIVLGIGLLSLQTLIIAGLIVNRSRRIKAERSLFASRGEARDLAGRLLSAQEDERRRLARELHDDLSQRLAASAIGIGQLELGDLGNADSRARLKQMKEDLIGLSDDVHQMSYQIHPSILEDLGLEDAIRSACDRLARRDKIDVEFRCGMLPDPFSDAINLCLYRVAQESLWNAARHAETQRIDVVLTADPETVNLEIRDFGVGFDSDAALKNGGLGLASLHERARIVGGDLSIESRRGNGTTISLRIPLLDEDR</sequence>
<keyword evidence="13" id="KW-0411">Iron-sulfur</keyword>
<dbReference type="InterPro" id="IPR050482">
    <property type="entry name" value="Sensor_HK_TwoCompSys"/>
</dbReference>
<evidence type="ECO:0000256" key="8">
    <source>
        <dbReference type="ARBA" id="ARBA00022679"/>
    </source>
</evidence>
<feature type="transmembrane region" description="Helical" evidence="16">
    <location>
        <begin position="40"/>
        <end position="61"/>
    </location>
</feature>
<evidence type="ECO:0000256" key="10">
    <source>
        <dbReference type="ARBA" id="ARBA00022777"/>
    </source>
</evidence>
<dbReference type="CDD" id="cd16917">
    <property type="entry name" value="HATPase_UhpB-NarQ-NarX-like"/>
    <property type="match status" value="1"/>
</dbReference>
<reference evidence="18 19" key="1">
    <citation type="submission" date="2019-02" db="EMBL/GenBank/DDBJ databases">
        <title>Deep-cultivation of Planctomycetes and their phenomic and genomic characterization uncovers novel biology.</title>
        <authorList>
            <person name="Wiegand S."/>
            <person name="Jogler M."/>
            <person name="Boedeker C."/>
            <person name="Pinto D."/>
            <person name="Vollmers J."/>
            <person name="Rivas-Marin E."/>
            <person name="Kohn T."/>
            <person name="Peeters S.H."/>
            <person name="Heuer A."/>
            <person name="Rast P."/>
            <person name="Oberbeckmann S."/>
            <person name="Bunk B."/>
            <person name="Jeske O."/>
            <person name="Meyerdierks A."/>
            <person name="Storesund J.E."/>
            <person name="Kallscheuer N."/>
            <person name="Luecker S."/>
            <person name="Lage O.M."/>
            <person name="Pohl T."/>
            <person name="Merkel B.J."/>
            <person name="Hornburger P."/>
            <person name="Mueller R.-W."/>
            <person name="Bruemmer F."/>
            <person name="Labrenz M."/>
            <person name="Spormann A.M."/>
            <person name="Op den Camp H."/>
            <person name="Overmann J."/>
            <person name="Amann R."/>
            <person name="Jetten M.S.M."/>
            <person name="Mascher T."/>
            <person name="Medema M.H."/>
            <person name="Devos D.P."/>
            <person name="Kaster A.-K."/>
            <person name="Ovreas L."/>
            <person name="Rohde M."/>
            <person name="Galperin M.Y."/>
            <person name="Jogler C."/>
        </authorList>
    </citation>
    <scope>NUCLEOTIDE SEQUENCE [LARGE SCALE GENOMIC DNA]</scope>
    <source>
        <strain evidence="18 19">EC9</strain>
    </source>
</reference>
<evidence type="ECO:0000256" key="6">
    <source>
        <dbReference type="ARBA" id="ARBA00022485"/>
    </source>
</evidence>
<dbReference type="Gene3D" id="1.20.5.1930">
    <property type="match status" value="1"/>
</dbReference>
<feature type="transmembrane region" description="Helical" evidence="16">
    <location>
        <begin position="12"/>
        <end position="28"/>
    </location>
</feature>
<evidence type="ECO:0000256" key="14">
    <source>
        <dbReference type="ARBA" id="ARBA00024827"/>
    </source>
</evidence>
<evidence type="ECO:0000256" key="2">
    <source>
        <dbReference type="ARBA" id="ARBA00001966"/>
    </source>
</evidence>
<keyword evidence="8 18" id="KW-0808">Transferase</keyword>
<feature type="domain" description="Histidine kinase" evidence="17">
    <location>
        <begin position="553"/>
        <end position="642"/>
    </location>
</feature>
<dbReference type="InterPro" id="IPR003594">
    <property type="entry name" value="HATPase_dom"/>
</dbReference>
<dbReference type="KEGG" id="ruv:EC9_22110"/>
<evidence type="ECO:0000256" key="1">
    <source>
        <dbReference type="ARBA" id="ARBA00000085"/>
    </source>
</evidence>
<dbReference type="PROSITE" id="PS50109">
    <property type="entry name" value="HIS_KIN"/>
    <property type="match status" value="1"/>
</dbReference>
<keyword evidence="6" id="KW-0004">4Fe-4S</keyword>
<dbReference type="Proteomes" id="UP000319557">
    <property type="component" value="Chromosome"/>
</dbReference>
<dbReference type="GO" id="GO:0051539">
    <property type="term" value="F:4 iron, 4 sulfur cluster binding"/>
    <property type="evidence" value="ECO:0007669"/>
    <property type="project" value="UniProtKB-KW"/>
</dbReference>
<dbReference type="SUPFAM" id="SSF55874">
    <property type="entry name" value="ATPase domain of HSP90 chaperone/DNA topoisomerase II/histidine kinase"/>
    <property type="match status" value="1"/>
</dbReference>
<dbReference type="Gene3D" id="3.40.50.2300">
    <property type="match status" value="2"/>
</dbReference>
<dbReference type="PANTHER" id="PTHR24421">
    <property type="entry name" value="NITRATE/NITRITE SENSOR PROTEIN NARX-RELATED"/>
    <property type="match status" value="1"/>
</dbReference>
<feature type="transmembrane region" description="Helical" evidence="16">
    <location>
        <begin position="392"/>
        <end position="411"/>
    </location>
</feature>
<evidence type="ECO:0000259" key="17">
    <source>
        <dbReference type="PROSITE" id="PS50109"/>
    </source>
</evidence>
<dbReference type="EC" id="2.7.13.3" evidence="4"/>
<evidence type="ECO:0000313" key="19">
    <source>
        <dbReference type="Proteomes" id="UP000319557"/>
    </source>
</evidence>
<keyword evidence="16" id="KW-0472">Membrane</keyword>
<keyword evidence="16" id="KW-1133">Transmembrane helix</keyword>
<dbReference type="InterPro" id="IPR005467">
    <property type="entry name" value="His_kinase_dom"/>
</dbReference>
<dbReference type="EMBL" id="CP036261">
    <property type="protein sequence ID" value="QDS88025.1"/>
    <property type="molecule type" value="Genomic_DNA"/>
</dbReference>
<name>A0A517LZH6_9BACT</name>
<dbReference type="Gene3D" id="3.30.565.10">
    <property type="entry name" value="Histidine kinase-like ATPase, C-terminal domain"/>
    <property type="match status" value="1"/>
</dbReference>
<proteinExistence type="predicted"/>
<evidence type="ECO:0000313" key="18">
    <source>
        <dbReference type="EMBL" id="QDS88025.1"/>
    </source>
</evidence>
<comment type="catalytic activity">
    <reaction evidence="1">
        <text>ATP + protein L-histidine = ADP + protein N-phospho-L-histidine.</text>
        <dbReference type="EC" id="2.7.13.3"/>
    </reaction>
</comment>
<evidence type="ECO:0000256" key="7">
    <source>
        <dbReference type="ARBA" id="ARBA00022490"/>
    </source>
</evidence>
<dbReference type="PRINTS" id="PR00344">
    <property type="entry name" value="BCTRLSENSOR"/>
</dbReference>
<dbReference type="GO" id="GO:0016020">
    <property type="term" value="C:membrane"/>
    <property type="evidence" value="ECO:0007669"/>
    <property type="project" value="InterPro"/>
</dbReference>
<dbReference type="AlphaFoldDB" id="A0A517LZH6"/>
<keyword evidence="16" id="KW-0812">Transmembrane</keyword>
<evidence type="ECO:0000256" key="9">
    <source>
        <dbReference type="ARBA" id="ARBA00022723"/>
    </source>
</evidence>
<keyword evidence="9" id="KW-0479">Metal-binding</keyword>
<comment type="function">
    <text evidence="14">Member of the two-component regulatory system NreB/NreC involved in the control of dissimilatory nitrate/nitrite reduction in response to oxygen. NreB functions as a direct oxygen sensor histidine kinase which is autophosphorylated, in the absence of oxygen, probably at the conserved histidine residue, and transfers its phosphate group probably to a conserved aspartate residue of NreC. NreB/NreC activates the expression of the nitrate (narGHJI) and nitrite (nir) reductase operons, as well as the putative nitrate transporter gene narT.</text>
</comment>
<evidence type="ECO:0000256" key="4">
    <source>
        <dbReference type="ARBA" id="ARBA00012438"/>
    </source>
</evidence>
<dbReference type="InterPro" id="IPR011712">
    <property type="entry name" value="Sig_transdc_His_kin_sub3_dim/P"/>
</dbReference>
<keyword evidence="10 18" id="KW-0418">Kinase</keyword>
<keyword evidence="19" id="KW-1185">Reference proteome</keyword>
<evidence type="ECO:0000256" key="12">
    <source>
        <dbReference type="ARBA" id="ARBA00023012"/>
    </source>
</evidence>
<evidence type="ECO:0000256" key="3">
    <source>
        <dbReference type="ARBA" id="ARBA00004496"/>
    </source>
</evidence>
<evidence type="ECO:0000256" key="15">
    <source>
        <dbReference type="ARBA" id="ARBA00030800"/>
    </source>
</evidence>
<comment type="subcellular location">
    <subcellularLocation>
        <location evidence="3">Cytoplasm</location>
    </subcellularLocation>
</comment>
<protein>
    <recommendedName>
        <fullName evidence="5">Oxygen sensor histidine kinase NreB</fullName>
        <ecNumber evidence="4">2.7.13.3</ecNumber>
    </recommendedName>
    <alternativeName>
        <fullName evidence="15">Nitrogen regulation protein B</fullName>
    </alternativeName>
</protein>
<dbReference type="GO" id="GO:0046983">
    <property type="term" value="F:protein dimerization activity"/>
    <property type="evidence" value="ECO:0007669"/>
    <property type="project" value="InterPro"/>
</dbReference>
<dbReference type="GO" id="GO:0000155">
    <property type="term" value="F:phosphorelay sensor kinase activity"/>
    <property type="evidence" value="ECO:0007669"/>
    <property type="project" value="InterPro"/>
</dbReference>
<keyword evidence="7" id="KW-0963">Cytoplasm</keyword>
<dbReference type="InterPro" id="IPR004358">
    <property type="entry name" value="Sig_transdc_His_kin-like_C"/>
</dbReference>
<dbReference type="SMART" id="SM00387">
    <property type="entry name" value="HATPase_c"/>
    <property type="match status" value="1"/>
</dbReference>
<evidence type="ECO:0000256" key="5">
    <source>
        <dbReference type="ARBA" id="ARBA00017322"/>
    </source>
</evidence>
<comment type="cofactor">
    <cofactor evidence="2">
        <name>[4Fe-4S] cluster</name>
        <dbReference type="ChEBI" id="CHEBI:49883"/>
    </cofactor>
</comment>
<evidence type="ECO:0000256" key="13">
    <source>
        <dbReference type="ARBA" id="ARBA00023014"/>
    </source>
</evidence>
<keyword evidence="11" id="KW-0408">Iron</keyword>
<evidence type="ECO:0000256" key="16">
    <source>
        <dbReference type="SAM" id="Phobius"/>
    </source>
</evidence>
<dbReference type="Pfam" id="PF07730">
    <property type="entry name" value="HisKA_3"/>
    <property type="match status" value="1"/>
</dbReference>
<dbReference type="Pfam" id="PF02518">
    <property type="entry name" value="HATPase_c"/>
    <property type="match status" value="1"/>
</dbReference>
<dbReference type="GO" id="GO:0046872">
    <property type="term" value="F:metal ion binding"/>
    <property type="evidence" value="ECO:0007669"/>
    <property type="project" value="UniProtKB-KW"/>
</dbReference>
<dbReference type="GO" id="GO:0005737">
    <property type="term" value="C:cytoplasm"/>
    <property type="evidence" value="ECO:0007669"/>
    <property type="project" value="UniProtKB-SubCell"/>
</dbReference>
<evidence type="ECO:0000256" key="11">
    <source>
        <dbReference type="ARBA" id="ARBA00023004"/>
    </source>
</evidence>
<keyword evidence="12" id="KW-0902">Two-component regulatory system</keyword>
<gene>
    <name evidence="18" type="primary">nreB_2</name>
    <name evidence="18" type="ORF">EC9_22110</name>
</gene>
<dbReference type="OrthoDB" id="290376at2"/>
<dbReference type="InterPro" id="IPR036890">
    <property type="entry name" value="HATPase_C_sf"/>
</dbReference>